<keyword evidence="7" id="KW-1185">Reference proteome</keyword>
<dbReference type="SMART" id="SM00644">
    <property type="entry name" value="Ami_2"/>
    <property type="match status" value="1"/>
</dbReference>
<name>A0AAN9BRI1_9CAEN</name>
<organism evidence="6 7">
    <name type="scientific">Littorina saxatilis</name>
    <dbReference type="NCBI Taxonomy" id="31220"/>
    <lineage>
        <taxon>Eukaryota</taxon>
        <taxon>Metazoa</taxon>
        <taxon>Spiralia</taxon>
        <taxon>Lophotrochozoa</taxon>
        <taxon>Mollusca</taxon>
        <taxon>Gastropoda</taxon>
        <taxon>Caenogastropoda</taxon>
        <taxon>Littorinimorpha</taxon>
        <taxon>Littorinoidea</taxon>
        <taxon>Littorinidae</taxon>
        <taxon>Littorina</taxon>
    </lineage>
</organism>
<evidence type="ECO:0000259" key="5">
    <source>
        <dbReference type="SMART" id="SM00701"/>
    </source>
</evidence>
<dbReference type="InterPro" id="IPR036505">
    <property type="entry name" value="Amidase/PGRP_sf"/>
</dbReference>
<feature type="chain" id="PRO_5043027641" evidence="3">
    <location>
        <begin position="21"/>
        <end position="272"/>
    </location>
</feature>
<dbReference type="Gene3D" id="3.40.80.10">
    <property type="entry name" value="Peptidoglycan recognition protein-like"/>
    <property type="match status" value="1"/>
</dbReference>
<dbReference type="InterPro" id="IPR006619">
    <property type="entry name" value="PGRP_domain_met/bac"/>
</dbReference>
<evidence type="ECO:0000313" key="7">
    <source>
        <dbReference type="Proteomes" id="UP001374579"/>
    </source>
</evidence>
<reference evidence="6 7" key="1">
    <citation type="submission" date="2024-02" db="EMBL/GenBank/DDBJ databases">
        <title>Chromosome-scale genome assembly of the rough periwinkle Littorina saxatilis.</title>
        <authorList>
            <person name="De Jode A."/>
            <person name="Faria R."/>
            <person name="Formenti G."/>
            <person name="Sims Y."/>
            <person name="Smith T.P."/>
            <person name="Tracey A."/>
            <person name="Wood J.M.D."/>
            <person name="Zagrodzka Z.B."/>
            <person name="Johannesson K."/>
            <person name="Butlin R.K."/>
            <person name="Leder E.H."/>
        </authorList>
    </citation>
    <scope>NUCLEOTIDE SEQUENCE [LARGE SCALE GENOMIC DNA]</scope>
    <source>
        <strain evidence="6">Snail1</strain>
        <tissue evidence="6">Muscle</tissue>
    </source>
</reference>
<gene>
    <name evidence="6" type="ORF">V1264_014290</name>
</gene>
<dbReference type="SUPFAM" id="SSF55846">
    <property type="entry name" value="N-acetylmuramoyl-L-alanine amidase-like"/>
    <property type="match status" value="1"/>
</dbReference>
<feature type="signal peptide" evidence="3">
    <location>
        <begin position="1"/>
        <end position="20"/>
    </location>
</feature>
<dbReference type="Gene3D" id="2.30.30.40">
    <property type="entry name" value="SH3 Domains"/>
    <property type="match status" value="1"/>
</dbReference>
<dbReference type="AlphaFoldDB" id="A0AAN9BRI1"/>
<dbReference type="GO" id="GO:0002376">
    <property type="term" value="P:immune system process"/>
    <property type="evidence" value="ECO:0007669"/>
    <property type="project" value="UniProtKB-KW"/>
</dbReference>
<dbReference type="SMART" id="SM00701">
    <property type="entry name" value="PGRP"/>
    <property type="match status" value="1"/>
</dbReference>
<dbReference type="InterPro" id="IPR003646">
    <property type="entry name" value="SH3-like_bac-type"/>
</dbReference>
<feature type="domain" description="N-acetylmuramoyl-L-alanine amidase" evidence="4">
    <location>
        <begin position="114"/>
        <end position="251"/>
    </location>
</feature>
<dbReference type="Pfam" id="PF08239">
    <property type="entry name" value="SH3_3"/>
    <property type="match status" value="1"/>
</dbReference>
<evidence type="ECO:0000256" key="3">
    <source>
        <dbReference type="SAM" id="SignalP"/>
    </source>
</evidence>
<comment type="similarity">
    <text evidence="1">Belongs to the N-acetylmuramoyl-L-alanine amidase 2 family.</text>
</comment>
<evidence type="ECO:0000256" key="1">
    <source>
        <dbReference type="ARBA" id="ARBA00007553"/>
    </source>
</evidence>
<accession>A0AAN9BRI1</accession>
<keyword evidence="3" id="KW-0732">Signal</keyword>
<evidence type="ECO:0000256" key="2">
    <source>
        <dbReference type="ARBA" id="ARBA00022859"/>
    </source>
</evidence>
<dbReference type="GO" id="GO:0008270">
    <property type="term" value="F:zinc ion binding"/>
    <property type="evidence" value="ECO:0007669"/>
    <property type="project" value="InterPro"/>
</dbReference>
<evidence type="ECO:0000259" key="4">
    <source>
        <dbReference type="SMART" id="SM00644"/>
    </source>
</evidence>
<dbReference type="PANTHER" id="PTHR11022">
    <property type="entry name" value="PEPTIDOGLYCAN RECOGNITION PROTEIN"/>
    <property type="match status" value="1"/>
</dbReference>
<dbReference type="CDD" id="cd06583">
    <property type="entry name" value="PGRP"/>
    <property type="match status" value="1"/>
</dbReference>
<comment type="caution">
    <text evidence="6">The sequence shown here is derived from an EMBL/GenBank/DDBJ whole genome shotgun (WGS) entry which is preliminary data.</text>
</comment>
<keyword evidence="2" id="KW-0391">Immunity</keyword>
<sequence>MKLFVVVLGLLLADSRHADAAECACATGNLHVRSGAGTSHGILHTMAPGDCLPYHGDSTHVGTMVWYHLDFHGKSGWAASGWLTLKACGSSSHGGTQLAGCPHIVSRAEWGARAPKHAPGNMGALPIYVFIHHGTGPGCHDKASCIQKVKGYQNYHMDGHGWSDIGYNFVVGEDGNAYEARGWKEIGAHTKGYNSNGIAICVIGDFTSHVPNAAALNTVKQLIECGLKNHHISPSYTLKGHRDVGATACPGTAFYNLIHSWSHYASGTKHFG</sequence>
<dbReference type="Proteomes" id="UP001374579">
    <property type="component" value="Unassembled WGS sequence"/>
</dbReference>
<evidence type="ECO:0000313" key="6">
    <source>
        <dbReference type="EMBL" id="KAK7110407.1"/>
    </source>
</evidence>
<dbReference type="Pfam" id="PF01510">
    <property type="entry name" value="Amidase_2"/>
    <property type="match status" value="1"/>
</dbReference>
<dbReference type="GO" id="GO:0008745">
    <property type="term" value="F:N-acetylmuramoyl-L-alanine amidase activity"/>
    <property type="evidence" value="ECO:0007669"/>
    <property type="project" value="InterPro"/>
</dbReference>
<proteinExistence type="inferred from homology"/>
<dbReference type="InterPro" id="IPR015510">
    <property type="entry name" value="PGRP"/>
</dbReference>
<dbReference type="EMBL" id="JBAMIC010000003">
    <property type="protein sequence ID" value="KAK7110407.1"/>
    <property type="molecule type" value="Genomic_DNA"/>
</dbReference>
<dbReference type="InterPro" id="IPR002502">
    <property type="entry name" value="Amidase_domain"/>
</dbReference>
<dbReference type="FunFam" id="3.40.80.10:FF:000001">
    <property type="entry name" value="Peptidoglycan recognition protein 1"/>
    <property type="match status" value="1"/>
</dbReference>
<dbReference type="PANTHER" id="PTHR11022:SF41">
    <property type="entry name" value="PEPTIDOGLYCAN-RECOGNITION PROTEIN LC-RELATED"/>
    <property type="match status" value="1"/>
</dbReference>
<dbReference type="GO" id="GO:0009253">
    <property type="term" value="P:peptidoglycan catabolic process"/>
    <property type="evidence" value="ECO:0007669"/>
    <property type="project" value="InterPro"/>
</dbReference>
<feature type="domain" description="Peptidoglycan recognition protein family" evidence="5">
    <location>
        <begin position="102"/>
        <end position="245"/>
    </location>
</feature>
<protein>
    <submittedName>
        <fullName evidence="6">Uncharacterized protein</fullName>
    </submittedName>
</protein>